<gene>
    <name evidence="1" type="ORF">WJX73_001045</name>
</gene>
<name>A0AAW1NNX0_9CHLO</name>
<organism evidence="1 2">
    <name type="scientific">Symbiochloris irregularis</name>
    <dbReference type="NCBI Taxonomy" id="706552"/>
    <lineage>
        <taxon>Eukaryota</taxon>
        <taxon>Viridiplantae</taxon>
        <taxon>Chlorophyta</taxon>
        <taxon>core chlorophytes</taxon>
        <taxon>Trebouxiophyceae</taxon>
        <taxon>Trebouxiales</taxon>
        <taxon>Trebouxiaceae</taxon>
        <taxon>Symbiochloris</taxon>
    </lineage>
</organism>
<dbReference type="AlphaFoldDB" id="A0AAW1NNX0"/>
<reference evidence="1 2" key="1">
    <citation type="journal article" date="2024" name="Nat. Commun.">
        <title>Phylogenomics reveals the evolutionary origins of lichenization in chlorophyte algae.</title>
        <authorList>
            <person name="Puginier C."/>
            <person name="Libourel C."/>
            <person name="Otte J."/>
            <person name="Skaloud P."/>
            <person name="Haon M."/>
            <person name="Grisel S."/>
            <person name="Petersen M."/>
            <person name="Berrin J.G."/>
            <person name="Delaux P.M."/>
            <person name="Dal Grande F."/>
            <person name="Keller J."/>
        </authorList>
    </citation>
    <scope>NUCLEOTIDE SEQUENCE [LARGE SCALE GENOMIC DNA]</scope>
    <source>
        <strain evidence="1 2">SAG 2036</strain>
    </source>
</reference>
<evidence type="ECO:0000313" key="2">
    <source>
        <dbReference type="Proteomes" id="UP001465755"/>
    </source>
</evidence>
<keyword evidence="2" id="KW-1185">Reference proteome</keyword>
<proteinExistence type="predicted"/>
<sequence length="88" mass="9765">MKDDLLLLSDFSSKIRLVAASCRDAVRASINDTWALLDAYNPAERALQSREHSDLAREGDPPSWQQRRLRTVILCNTTITGGHQSGLA</sequence>
<protein>
    <submittedName>
        <fullName evidence="1">Uncharacterized protein</fullName>
    </submittedName>
</protein>
<dbReference type="Proteomes" id="UP001465755">
    <property type="component" value="Unassembled WGS sequence"/>
</dbReference>
<accession>A0AAW1NNX0</accession>
<evidence type="ECO:0000313" key="1">
    <source>
        <dbReference type="EMBL" id="KAK9791579.1"/>
    </source>
</evidence>
<comment type="caution">
    <text evidence="1">The sequence shown here is derived from an EMBL/GenBank/DDBJ whole genome shotgun (WGS) entry which is preliminary data.</text>
</comment>
<dbReference type="EMBL" id="JALJOQ010000175">
    <property type="protein sequence ID" value="KAK9791579.1"/>
    <property type="molecule type" value="Genomic_DNA"/>
</dbReference>